<name>A0A846RRR2_9MICO</name>
<dbReference type="CDD" id="cd07377">
    <property type="entry name" value="WHTH_GntR"/>
    <property type="match status" value="1"/>
</dbReference>
<comment type="caution">
    <text evidence="5">The sequence shown here is derived from an EMBL/GenBank/DDBJ whole genome shotgun (WGS) entry which is preliminary data.</text>
</comment>
<evidence type="ECO:0000313" key="6">
    <source>
        <dbReference type="Proteomes" id="UP000576792"/>
    </source>
</evidence>
<dbReference type="GO" id="GO:0045892">
    <property type="term" value="P:negative regulation of DNA-templated transcription"/>
    <property type="evidence" value="ECO:0007669"/>
    <property type="project" value="TreeGrafter"/>
</dbReference>
<gene>
    <name evidence="5" type="ORF">BKA07_001484</name>
</gene>
<organism evidence="5 6">
    <name type="scientific">Brevibacterium marinum</name>
    <dbReference type="NCBI Taxonomy" id="418643"/>
    <lineage>
        <taxon>Bacteria</taxon>
        <taxon>Bacillati</taxon>
        <taxon>Actinomycetota</taxon>
        <taxon>Actinomycetes</taxon>
        <taxon>Micrococcales</taxon>
        <taxon>Brevibacteriaceae</taxon>
        <taxon>Brevibacterium</taxon>
    </lineage>
</organism>
<evidence type="ECO:0000256" key="2">
    <source>
        <dbReference type="ARBA" id="ARBA00023125"/>
    </source>
</evidence>
<dbReference type="InterPro" id="IPR036388">
    <property type="entry name" value="WH-like_DNA-bd_sf"/>
</dbReference>
<dbReference type="EMBL" id="JAATJN010000001">
    <property type="protein sequence ID" value="NJC56449.1"/>
    <property type="molecule type" value="Genomic_DNA"/>
</dbReference>
<evidence type="ECO:0000259" key="4">
    <source>
        <dbReference type="PROSITE" id="PS50949"/>
    </source>
</evidence>
<accession>A0A846RRR2</accession>
<dbReference type="InterPro" id="IPR028978">
    <property type="entry name" value="Chorismate_lyase_/UTRA_dom_sf"/>
</dbReference>
<dbReference type="PRINTS" id="PR00035">
    <property type="entry name" value="HTHGNTR"/>
</dbReference>
<keyword evidence="3" id="KW-0804">Transcription</keyword>
<dbReference type="Pfam" id="PF00392">
    <property type="entry name" value="GntR"/>
    <property type="match status" value="1"/>
</dbReference>
<dbReference type="SUPFAM" id="SSF64288">
    <property type="entry name" value="Chorismate lyase-like"/>
    <property type="match status" value="1"/>
</dbReference>
<keyword evidence="1" id="KW-0805">Transcription regulation</keyword>
<evidence type="ECO:0000256" key="3">
    <source>
        <dbReference type="ARBA" id="ARBA00023163"/>
    </source>
</evidence>
<dbReference type="PROSITE" id="PS50949">
    <property type="entry name" value="HTH_GNTR"/>
    <property type="match status" value="1"/>
</dbReference>
<reference evidence="5 6" key="1">
    <citation type="submission" date="2020-03" db="EMBL/GenBank/DDBJ databases">
        <title>Sequencing the genomes of 1000 actinobacteria strains.</title>
        <authorList>
            <person name="Klenk H.-P."/>
        </authorList>
    </citation>
    <scope>NUCLEOTIDE SEQUENCE [LARGE SCALE GENOMIC DNA]</scope>
    <source>
        <strain evidence="5 6">DSM 18964</strain>
    </source>
</reference>
<dbReference type="Pfam" id="PF07702">
    <property type="entry name" value="UTRA"/>
    <property type="match status" value="1"/>
</dbReference>
<dbReference type="InterPro" id="IPR011663">
    <property type="entry name" value="UTRA"/>
</dbReference>
<proteinExistence type="predicted"/>
<dbReference type="PANTHER" id="PTHR44846:SF1">
    <property type="entry name" value="MANNOSYL-D-GLYCERATE TRANSPORT_METABOLISM SYSTEM REPRESSOR MNGR-RELATED"/>
    <property type="match status" value="1"/>
</dbReference>
<dbReference type="InterPro" id="IPR050679">
    <property type="entry name" value="Bact_HTH_transcr_reg"/>
</dbReference>
<dbReference type="Proteomes" id="UP000576792">
    <property type="component" value="Unassembled WGS sequence"/>
</dbReference>
<keyword evidence="6" id="KW-1185">Reference proteome</keyword>
<keyword evidence="2 5" id="KW-0238">DNA-binding</keyword>
<dbReference type="InterPro" id="IPR036390">
    <property type="entry name" value="WH_DNA-bd_sf"/>
</dbReference>
<dbReference type="PANTHER" id="PTHR44846">
    <property type="entry name" value="MANNOSYL-D-GLYCERATE TRANSPORT/METABOLISM SYSTEM REPRESSOR MNGR-RELATED"/>
    <property type="match status" value="1"/>
</dbReference>
<dbReference type="SMART" id="SM00866">
    <property type="entry name" value="UTRA"/>
    <property type="match status" value="1"/>
</dbReference>
<dbReference type="SUPFAM" id="SSF46785">
    <property type="entry name" value="Winged helix' DNA-binding domain"/>
    <property type="match status" value="1"/>
</dbReference>
<sequence>MTTARGTEVATTTGLTIDRSAPVPLHFQIAEVIRERVTLGIWPAHYRLKPEPELAAEFGVSRGTLRKALGALIAEGRLVQVRGRGTFVTAEQVEPALAQDLTTLSEDFAARGITSDVTVLGSELNRAPGTVAGLLDIDPTDPVLVLRRIRSTPEGPVAYLVNFVRADLAPGIEATDFSSASLFGTLEDDFGKAVTTARRTFIAQAADAEVADALQLPTGAPVQYLQQVSYLAGGRAIEYSDVWINSDRMRVTSMLSRRPSPHS</sequence>
<dbReference type="AlphaFoldDB" id="A0A846RRR2"/>
<dbReference type="Gene3D" id="3.40.1410.10">
    <property type="entry name" value="Chorismate lyase-like"/>
    <property type="match status" value="1"/>
</dbReference>
<feature type="domain" description="HTH gntR-type" evidence="4">
    <location>
        <begin position="23"/>
        <end position="91"/>
    </location>
</feature>
<dbReference type="InterPro" id="IPR000524">
    <property type="entry name" value="Tscrpt_reg_HTH_GntR"/>
</dbReference>
<evidence type="ECO:0000256" key="1">
    <source>
        <dbReference type="ARBA" id="ARBA00023015"/>
    </source>
</evidence>
<dbReference type="GO" id="GO:0003677">
    <property type="term" value="F:DNA binding"/>
    <property type="evidence" value="ECO:0007669"/>
    <property type="project" value="UniProtKB-KW"/>
</dbReference>
<dbReference type="Gene3D" id="1.10.10.10">
    <property type="entry name" value="Winged helix-like DNA-binding domain superfamily/Winged helix DNA-binding domain"/>
    <property type="match status" value="1"/>
</dbReference>
<dbReference type="SMART" id="SM00345">
    <property type="entry name" value="HTH_GNTR"/>
    <property type="match status" value="1"/>
</dbReference>
<dbReference type="GO" id="GO:0003700">
    <property type="term" value="F:DNA-binding transcription factor activity"/>
    <property type="evidence" value="ECO:0007669"/>
    <property type="project" value="InterPro"/>
</dbReference>
<protein>
    <submittedName>
        <fullName evidence="5">DNA-binding GntR family transcriptional regulator</fullName>
    </submittedName>
</protein>
<evidence type="ECO:0000313" key="5">
    <source>
        <dbReference type="EMBL" id="NJC56449.1"/>
    </source>
</evidence>
<dbReference type="RefSeq" id="WP_167950322.1">
    <property type="nucleotide sequence ID" value="NZ_BAAAPQ010000013.1"/>
</dbReference>